<protein>
    <submittedName>
        <fullName evidence="1">Uncharacterized protein</fullName>
    </submittedName>
</protein>
<dbReference type="AlphaFoldDB" id="A0AAD7TE56"/>
<proteinExistence type="predicted"/>
<evidence type="ECO:0000313" key="2">
    <source>
        <dbReference type="Proteomes" id="UP001215151"/>
    </source>
</evidence>
<evidence type="ECO:0000313" key="1">
    <source>
        <dbReference type="EMBL" id="KAJ8453504.1"/>
    </source>
</evidence>
<name>A0AAD7TE56_9APHY</name>
<gene>
    <name evidence="1" type="ORF">ONZ51_g13558</name>
</gene>
<dbReference type="Proteomes" id="UP001215151">
    <property type="component" value="Unassembled WGS sequence"/>
</dbReference>
<comment type="caution">
    <text evidence="1">The sequence shown here is derived from an EMBL/GenBank/DDBJ whole genome shotgun (WGS) entry which is preliminary data.</text>
</comment>
<sequence length="119" mass="13602">MFSSPSHARVGSTSIQDELIPLGHNWFIHNPNYRSVRVRYEHIPAEHHDLAIAEVAMEKIVRVLVQMRDWRASLVPCLHRSELGGEDTLSRPPRPPLYWGPAHDRDLVRCLQSGETPPP</sequence>
<keyword evidence="2" id="KW-1185">Reference proteome</keyword>
<organism evidence="1 2">
    <name type="scientific">Trametes cubensis</name>
    <dbReference type="NCBI Taxonomy" id="1111947"/>
    <lineage>
        <taxon>Eukaryota</taxon>
        <taxon>Fungi</taxon>
        <taxon>Dikarya</taxon>
        <taxon>Basidiomycota</taxon>
        <taxon>Agaricomycotina</taxon>
        <taxon>Agaricomycetes</taxon>
        <taxon>Polyporales</taxon>
        <taxon>Polyporaceae</taxon>
        <taxon>Trametes</taxon>
    </lineage>
</organism>
<accession>A0AAD7TE56</accession>
<dbReference type="EMBL" id="JAPEVG010001292">
    <property type="protein sequence ID" value="KAJ8453504.1"/>
    <property type="molecule type" value="Genomic_DNA"/>
</dbReference>
<reference evidence="1" key="1">
    <citation type="submission" date="2022-11" db="EMBL/GenBank/DDBJ databases">
        <title>Genome Sequence of Cubamyces cubensis.</title>
        <authorList>
            <person name="Buettner E."/>
        </authorList>
    </citation>
    <scope>NUCLEOTIDE SEQUENCE</scope>
    <source>
        <strain evidence="1">MPL-01</strain>
    </source>
</reference>